<protein>
    <submittedName>
        <fullName evidence="2">Uncharacterized protein</fullName>
    </submittedName>
</protein>
<proteinExistence type="predicted"/>
<dbReference type="Proteomes" id="UP000192596">
    <property type="component" value="Unassembled WGS sequence"/>
</dbReference>
<name>A0A1V8SYK1_9PEZI</name>
<dbReference type="OrthoDB" id="6105938at2759"/>
<keyword evidence="3" id="KW-1185">Reference proteome</keyword>
<accession>A0A1V8SYK1</accession>
<comment type="caution">
    <text evidence="2">The sequence shown here is derived from an EMBL/GenBank/DDBJ whole genome shotgun (WGS) entry which is preliminary data.</text>
</comment>
<evidence type="ECO:0000313" key="2">
    <source>
        <dbReference type="EMBL" id="OQO04246.1"/>
    </source>
</evidence>
<evidence type="ECO:0000256" key="1">
    <source>
        <dbReference type="SAM" id="MobiDB-lite"/>
    </source>
</evidence>
<dbReference type="EMBL" id="NAJO01000022">
    <property type="protein sequence ID" value="OQO04246.1"/>
    <property type="molecule type" value="Genomic_DNA"/>
</dbReference>
<organism evidence="2 3">
    <name type="scientific">Cryoendolithus antarcticus</name>
    <dbReference type="NCBI Taxonomy" id="1507870"/>
    <lineage>
        <taxon>Eukaryota</taxon>
        <taxon>Fungi</taxon>
        <taxon>Dikarya</taxon>
        <taxon>Ascomycota</taxon>
        <taxon>Pezizomycotina</taxon>
        <taxon>Dothideomycetes</taxon>
        <taxon>Dothideomycetidae</taxon>
        <taxon>Cladosporiales</taxon>
        <taxon>Cladosporiaceae</taxon>
        <taxon>Cryoendolithus</taxon>
    </lineage>
</organism>
<sequence>MASQDRPAIESDDWKERFNALWHRATIGAEPVETVAKPVSKPVTTPPSPDVKGEAPQARSGGEADAWKAGWWALSNDGSVAEGRERIAGSNTDTAPVKTRYDIGAKQRAAAKAEHERIYQFFQKRYGGDNTSLPAWQKLCQDAEVEIGTTIRMCKEYLNQIYAYIFPFVKAVETGGKVEKLATYEDLRARVKARPFPLEEAKENEFLQVVLKHIWTPERNWSSEQRQGHAAGAGGPRPQTRGHVSRQAPRRNDMSSIDARIAAIRARKAAAKDGSNGKCE</sequence>
<feature type="region of interest" description="Disordered" evidence="1">
    <location>
        <begin position="222"/>
        <end position="258"/>
    </location>
</feature>
<gene>
    <name evidence="2" type="ORF">B0A48_10857</name>
</gene>
<evidence type="ECO:0000313" key="3">
    <source>
        <dbReference type="Proteomes" id="UP000192596"/>
    </source>
</evidence>
<dbReference type="InParanoid" id="A0A1V8SYK1"/>
<feature type="region of interest" description="Disordered" evidence="1">
    <location>
        <begin position="33"/>
        <end position="64"/>
    </location>
</feature>
<reference evidence="3" key="1">
    <citation type="submission" date="2017-03" db="EMBL/GenBank/DDBJ databases">
        <title>Genomes of endolithic fungi from Antarctica.</title>
        <authorList>
            <person name="Coleine C."/>
            <person name="Masonjones S."/>
            <person name="Stajich J.E."/>
        </authorList>
    </citation>
    <scope>NUCLEOTIDE SEQUENCE [LARGE SCALE GENOMIC DNA]</scope>
    <source>
        <strain evidence="3">CCFEE 5527</strain>
    </source>
</reference>
<dbReference type="PANTHER" id="PTHR38846:SF1">
    <property type="entry name" value="C3H1-TYPE DOMAIN-CONTAINING PROTEIN"/>
    <property type="match status" value="1"/>
</dbReference>
<dbReference type="AlphaFoldDB" id="A0A1V8SYK1"/>
<dbReference type="PANTHER" id="PTHR38846">
    <property type="entry name" value="C3H1-TYPE DOMAIN-CONTAINING PROTEIN"/>
    <property type="match status" value="1"/>
</dbReference>